<dbReference type="InterPro" id="IPR050418">
    <property type="entry name" value="D-iso_2-hydroxyacid_DH_PdxB"/>
</dbReference>
<dbReference type="Proteomes" id="UP000809621">
    <property type="component" value="Unassembled WGS sequence"/>
</dbReference>
<feature type="domain" description="D-isomer specific 2-hydroxyacid dehydrogenase catalytic" evidence="5">
    <location>
        <begin position="34"/>
        <end position="319"/>
    </location>
</feature>
<comment type="similarity">
    <text evidence="1 4">Belongs to the D-isomer specific 2-hydroxyacid dehydrogenase family.</text>
</comment>
<evidence type="ECO:0000256" key="2">
    <source>
        <dbReference type="ARBA" id="ARBA00023002"/>
    </source>
</evidence>
<protein>
    <submittedName>
        <fullName evidence="7">D-2-hydroxyacid dehydrogenase</fullName>
    </submittedName>
</protein>
<comment type="caution">
    <text evidence="7">The sequence shown here is derived from an EMBL/GenBank/DDBJ whole genome shotgun (WGS) entry which is preliminary data.</text>
</comment>
<evidence type="ECO:0000256" key="4">
    <source>
        <dbReference type="RuleBase" id="RU003719"/>
    </source>
</evidence>
<dbReference type="PROSITE" id="PS00670">
    <property type="entry name" value="D_2_HYDROXYACID_DH_2"/>
    <property type="match status" value="1"/>
</dbReference>
<evidence type="ECO:0000313" key="7">
    <source>
        <dbReference type="EMBL" id="MBM7037345.1"/>
    </source>
</evidence>
<dbReference type="PANTHER" id="PTHR43761">
    <property type="entry name" value="D-ISOMER SPECIFIC 2-HYDROXYACID DEHYDROGENASE FAMILY PROTEIN (AFU_ORTHOLOGUE AFUA_1G13630)"/>
    <property type="match status" value="1"/>
</dbReference>
<keyword evidence="8" id="KW-1185">Reference proteome</keyword>
<gene>
    <name evidence="7" type="ORF">JQC93_13100</name>
</gene>
<dbReference type="RefSeq" id="WP_205158885.1">
    <property type="nucleotide sequence ID" value="NZ_JAFEUM010000005.1"/>
</dbReference>
<dbReference type="SUPFAM" id="SSF51735">
    <property type="entry name" value="NAD(P)-binding Rossmann-fold domains"/>
    <property type="match status" value="1"/>
</dbReference>
<evidence type="ECO:0000259" key="5">
    <source>
        <dbReference type="Pfam" id="PF00389"/>
    </source>
</evidence>
<keyword evidence="3" id="KW-0520">NAD</keyword>
<dbReference type="Pfam" id="PF00389">
    <property type="entry name" value="2-Hacid_dh"/>
    <property type="match status" value="1"/>
</dbReference>
<evidence type="ECO:0000259" key="6">
    <source>
        <dbReference type="Pfam" id="PF02826"/>
    </source>
</evidence>
<dbReference type="Gene3D" id="3.40.50.720">
    <property type="entry name" value="NAD(P)-binding Rossmann-like Domain"/>
    <property type="match status" value="2"/>
</dbReference>
<dbReference type="PANTHER" id="PTHR43761:SF1">
    <property type="entry name" value="D-ISOMER SPECIFIC 2-HYDROXYACID DEHYDROGENASE CATALYTIC DOMAIN-CONTAINING PROTEIN-RELATED"/>
    <property type="match status" value="1"/>
</dbReference>
<proteinExistence type="inferred from homology"/>
<reference evidence="7 8" key="1">
    <citation type="submission" date="2021-02" db="EMBL/GenBank/DDBJ databases">
        <authorList>
            <person name="Park J.-S."/>
        </authorList>
    </citation>
    <scope>NUCLEOTIDE SEQUENCE [LARGE SCALE GENOMIC DNA]</scope>
    <source>
        <strain evidence="7 8">188UL20-2</strain>
    </source>
</reference>
<feature type="domain" description="D-isomer specific 2-hydroxyacid dehydrogenase NAD-binding" evidence="6">
    <location>
        <begin position="109"/>
        <end position="289"/>
    </location>
</feature>
<organism evidence="7 8">
    <name type="scientific">Vibrio ulleungensis</name>
    <dbReference type="NCBI Taxonomy" id="2807619"/>
    <lineage>
        <taxon>Bacteria</taxon>
        <taxon>Pseudomonadati</taxon>
        <taxon>Pseudomonadota</taxon>
        <taxon>Gammaproteobacteria</taxon>
        <taxon>Vibrionales</taxon>
        <taxon>Vibrionaceae</taxon>
        <taxon>Vibrio</taxon>
    </lineage>
</organism>
<dbReference type="CDD" id="cd12162">
    <property type="entry name" value="2-Hacid_dh_4"/>
    <property type="match status" value="1"/>
</dbReference>
<evidence type="ECO:0000256" key="1">
    <source>
        <dbReference type="ARBA" id="ARBA00005854"/>
    </source>
</evidence>
<dbReference type="SUPFAM" id="SSF52283">
    <property type="entry name" value="Formate/glycerate dehydrogenase catalytic domain-like"/>
    <property type="match status" value="1"/>
</dbReference>
<name>A0ABS2HIJ6_9VIBR</name>
<dbReference type="PROSITE" id="PS00671">
    <property type="entry name" value="D_2_HYDROXYACID_DH_3"/>
    <property type="match status" value="1"/>
</dbReference>
<evidence type="ECO:0000256" key="3">
    <source>
        <dbReference type="ARBA" id="ARBA00023027"/>
    </source>
</evidence>
<keyword evidence="2 4" id="KW-0560">Oxidoreductase</keyword>
<accession>A0ABS2HIJ6</accession>
<evidence type="ECO:0000313" key="8">
    <source>
        <dbReference type="Proteomes" id="UP000809621"/>
    </source>
</evidence>
<dbReference type="InterPro" id="IPR036291">
    <property type="entry name" value="NAD(P)-bd_dom_sf"/>
</dbReference>
<sequence length="320" mass="34964">MAPLSIVYLDSATIPSHITIPTPSFPHHWTDHPQTNAEQLDERLTGQHIVITNKVVLDAAILEKHPQIKLIAISATGTNNVDLTYCKQQGIRVCNIQGYATRSVPEHVIAMMFALRRNLRGYQQDIEQGEWQRQNQFCFFTHPIQDIEGSQLGIIGSGALGQALADKAQALGMNVVFSDRKGASSLRPGYQDFETVLRESDVISLNCPLNSNTKNLISSTELSMMKSSSVLINTARGGVVDEQALVDALNKKQISGAASDVFIEEPAPLDNPLMLNAHLPNLILTPHVAWGSDSAITKLVQILIDNLNAFVDGEPTNVVI</sequence>
<dbReference type="InterPro" id="IPR029753">
    <property type="entry name" value="D-isomer_DH_CS"/>
</dbReference>
<dbReference type="InterPro" id="IPR006140">
    <property type="entry name" value="D-isomer_DH_NAD-bd"/>
</dbReference>
<dbReference type="Pfam" id="PF02826">
    <property type="entry name" value="2-Hacid_dh_C"/>
    <property type="match status" value="1"/>
</dbReference>
<dbReference type="EMBL" id="JAFEUM010000005">
    <property type="protein sequence ID" value="MBM7037345.1"/>
    <property type="molecule type" value="Genomic_DNA"/>
</dbReference>
<dbReference type="InterPro" id="IPR006139">
    <property type="entry name" value="D-isomer_2_OHA_DH_cat_dom"/>
</dbReference>